<sequence length="98" mass="10936">FHSRSPPNISIHSYLLRLSKYSSIPNSILLATIYYIDLLSSKFPAFSLNSLTVHRFLLTATTVGCKGLLDSFATNTHYAKVGGVQVDELNLLEMEFLL</sequence>
<name>A0A1E3QJS6_9ASCO</name>
<dbReference type="GO" id="GO:0005634">
    <property type="term" value="C:nucleus"/>
    <property type="evidence" value="ECO:0007669"/>
    <property type="project" value="TreeGrafter"/>
</dbReference>
<dbReference type="GO" id="GO:0016538">
    <property type="term" value="F:cyclin-dependent protein serine/threonine kinase regulator activity"/>
    <property type="evidence" value="ECO:0007669"/>
    <property type="project" value="TreeGrafter"/>
</dbReference>
<dbReference type="GO" id="GO:0000307">
    <property type="term" value="C:cyclin-dependent protein kinase holoenzyme complex"/>
    <property type="evidence" value="ECO:0007669"/>
    <property type="project" value="UniProtKB-ARBA"/>
</dbReference>
<feature type="non-terminal residue" evidence="1">
    <location>
        <position position="1"/>
    </location>
</feature>
<dbReference type="EMBL" id="KV454437">
    <property type="protein sequence ID" value="ODQ77941.1"/>
    <property type="molecule type" value="Genomic_DNA"/>
</dbReference>
<dbReference type="CDD" id="cd20558">
    <property type="entry name" value="CYCLIN_ScPCL7-like"/>
    <property type="match status" value="1"/>
</dbReference>
<protein>
    <recommendedName>
        <fullName evidence="3">Cyclin</fullName>
    </recommendedName>
</protein>
<dbReference type="GeneID" id="30149039"/>
<evidence type="ECO:0008006" key="3">
    <source>
        <dbReference type="Google" id="ProtNLM"/>
    </source>
</evidence>
<dbReference type="InterPro" id="IPR013922">
    <property type="entry name" value="Cyclin_PHO80-like"/>
</dbReference>
<gene>
    <name evidence="1" type="ORF">BABINDRAFT_18353</name>
</gene>
<evidence type="ECO:0000313" key="2">
    <source>
        <dbReference type="Proteomes" id="UP000094336"/>
    </source>
</evidence>
<proteinExistence type="predicted"/>
<evidence type="ECO:0000313" key="1">
    <source>
        <dbReference type="EMBL" id="ODQ77941.1"/>
    </source>
</evidence>
<accession>A0A1E3QJS6</accession>
<dbReference type="Gene3D" id="1.10.472.10">
    <property type="entry name" value="Cyclin-like"/>
    <property type="match status" value="1"/>
</dbReference>
<dbReference type="RefSeq" id="XP_018983269.1">
    <property type="nucleotide sequence ID" value="XM_019131186.1"/>
</dbReference>
<keyword evidence="2" id="KW-1185">Reference proteome</keyword>
<organism evidence="1 2">
    <name type="scientific">Babjeviella inositovora NRRL Y-12698</name>
    <dbReference type="NCBI Taxonomy" id="984486"/>
    <lineage>
        <taxon>Eukaryota</taxon>
        <taxon>Fungi</taxon>
        <taxon>Dikarya</taxon>
        <taxon>Ascomycota</taxon>
        <taxon>Saccharomycotina</taxon>
        <taxon>Pichiomycetes</taxon>
        <taxon>Serinales incertae sedis</taxon>
        <taxon>Babjeviella</taxon>
    </lineage>
</organism>
<feature type="non-terminal residue" evidence="1">
    <location>
        <position position="98"/>
    </location>
</feature>
<dbReference type="AlphaFoldDB" id="A0A1E3QJS6"/>
<dbReference type="PANTHER" id="PTHR15615">
    <property type="match status" value="1"/>
</dbReference>
<dbReference type="PANTHER" id="PTHR15615:SF117">
    <property type="entry name" value="PHO85 CYCLIN PHO80"/>
    <property type="match status" value="1"/>
</dbReference>
<dbReference type="Pfam" id="PF08613">
    <property type="entry name" value="Cyclin"/>
    <property type="match status" value="1"/>
</dbReference>
<dbReference type="Proteomes" id="UP000094336">
    <property type="component" value="Unassembled WGS sequence"/>
</dbReference>
<reference evidence="2" key="1">
    <citation type="submission" date="2016-05" db="EMBL/GenBank/DDBJ databases">
        <title>Comparative genomics of biotechnologically important yeasts.</title>
        <authorList>
            <consortium name="DOE Joint Genome Institute"/>
            <person name="Riley R."/>
            <person name="Haridas S."/>
            <person name="Wolfe K.H."/>
            <person name="Lopes M.R."/>
            <person name="Hittinger C.T."/>
            <person name="Goker M."/>
            <person name="Salamov A."/>
            <person name="Wisecaver J."/>
            <person name="Long T.M."/>
            <person name="Aerts A.L."/>
            <person name="Barry K."/>
            <person name="Choi C."/>
            <person name="Clum A."/>
            <person name="Coughlan A.Y."/>
            <person name="Deshpande S."/>
            <person name="Douglass A.P."/>
            <person name="Hanson S.J."/>
            <person name="Klenk H.-P."/>
            <person name="Labutti K."/>
            <person name="Lapidus A."/>
            <person name="Lindquist E."/>
            <person name="Lipzen A."/>
            <person name="Meier-Kolthoff J.P."/>
            <person name="Ohm R.A."/>
            <person name="Otillar R.P."/>
            <person name="Pangilinan J."/>
            <person name="Peng Y."/>
            <person name="Rokas A."/>
            <person name="Rosa C.A."/>
            <person name="Scheuner C."/>
            <person name="Sibirny A.A."/>
            <person name="Slot J.C."/>
            <person name="Stielow J.B."/>
            <person name="Sun H."/>
            <person name="Kurtzman C.P."/>
            <person name="Blackwell M."/>
            <person name="Grigoriev I.V."/>
            <person name="Jeffries T.W."/>
        </authorList>
    </citation>
    <scope>NUCLEOTIDE SEQUENCE [LARGE SCALE GENOMIC DNA]</scope>
    <source>
        <strain evidence="2">NRRL Y-12698</strain>
    </source>
</reference>
<dbReference type="STRING" id="984486.A0A1E3QJS6"/>
<dbReference type="GO" id="GO:0019901">
    <property type="term" value="F:protein kinase binding"/>
    <property type="evidence" value="ECO:0007669"/>
    <property type="project" value="InterPro"/>
</dbReference>
<dbReference type="OrthoDB" id="337735at2759"/>